<feature type="domain" description="YHYH" evidence="3">
    <location>
        <begin position="169"/>
        <end position="294"/>
    </location>
</feature>
<evidence type="ECO:0000256" key="2">
    <source>
        <dbReference type="SAM" id="SignalP"/>
    </source>
</evidence>
<dbReference type="AlphaFoldDB" id="A0A078A685"/>
<evidence type="ECO:0000313" key="4">
    <source>
        <dbReference type="EMBL" id="CDW76269.1"/>
    </source>
</evidence>
<accession>A0A078A685</accession>
<organism evidence="4 5">
    <name type="scientific">Stylonychia lemnae</name>
    <name type="common">Ciliate</name>
    <dbReference type="NCBI Taxonomy" id="5949"/>
    <lineage>
        <taxon>Eukaryota</taxon>
        <taxon>Sar</taxon>
        <taxon>Alveolata</taxon>
        <taxon>Ciliophora</taxon>
        <taxon>Intramacronucleata</taxon>
        <taxon>Spirotrichea</taxon>
        <taxon>Stichotrichia</taxon>
        <taxon>Sporadotrichida</taxon>
        <taxon>Oxytrichidae</taxon>
        <taxon>Stylonychinae</taxon>
        <taxon>Stylonychia</taxon>
    </lineage>
</organism>
<gene>
    <name evidence="4" type="primary">Contig3388.g3627</name>
    <name evidence="4" type="ORF">STYLEM_5269</name>
</gene>
<keyword evidence="1" id="KW-1133">Transmembrane helix</keyword>
<dbReference type="InParanoid" id="A0A078A685"/>
<dbReference type="Proteomes" id="UP000039865">
    <property type="component" value="Unassembled WGS sequence"/>
</dbReference>
<feature type="transmembrane region" description="Helical" evidence="1">
    <location>
        <begin position="356"/>
        <end position="374"/>
    </location>
</feature>
<proteinExistence type="predicted"/>
<evidence type="ECO:0000256" key="1">
    <source>
        <dbReference type="SAM" id="Phobius"/>
    </source>
</evidence>
<sequence>MQRIKKKLFFSIPILLILFSWSKGGTVFGCYETALAFKNTCNGAPYYAEDWNTFVTRDVTCNQMQICPVGSTGTAPNCTWKRKLCVTCSQQDGQLFMRIQSNGLPDHCVPGKVALQERVIDVKFRFDPPPVTFFQKPSNVDALNHMICDFDSSSESNLPSDSMFRNYGEKTISIINMVGIAANGVPMYNGNSPRNTDYFYPKDWAGSNQKNVDQDIDACLGAIQPEDGVYHYWFLPPCLYHADKIQTSKYCDNVTDCFTDMASYSKKIYTDFSNTWTLIGMAKDGHKIIGPYTAGNSEFDCQALDICNGIRDSSSGNYTYVAVTTFPYVVGCYGPGAYVTFNSVCSKNVCSFGSSLFNNLILFGLLAILMLHSFY</sequence>
<keyword evidence="1" id="KW-0472">Membrane</keyword>
<keyword evidence="5" id="KW-1185">Reference proteome</keyword>
<dbReference type="InterPro" id="IPR025924">
    <property type="entry name" value="YHYH_dom"/>
</dbReference>
<evidence type="ECO:0000313" key="5">
    <source>
        <dbReference type="Proteomes" id="UP000039865"/>
    </source>
</evidence>
<name>A0A078A685_STYLE</name>
<keyword evidence="1" id="KW-0812">Transmembrane</keyword>
<evidence type="ECO:0000259" key="3">
    <source>
        <dbReference type="Pfam" id="PF14240"/>
    </source>
</evidence>
<feature type="signal peptide" evidence="2">
    <location>
        <begin position="1"/>
        <end position="24"/>
    </location>
</feature>
<keyword evidence="2" id="KW-0732">Signal</keyword>
<reference evidence="4 5" key="1">
    <citation type="submission" date="2014-06" db="EMBL/GenBank/DDBJ databases">
        <authorList>
            <person name="Swart Estienne"/>
        </authorList>
    </citation>
    <scope>NUCLEOTIDE SEQUENCE [LARGE SCALE GENOMIC DNA]</scope>
    <source>
        <strain evidence="4 5">130c</strain>
    </source>
</reference>
<dbReference type="Pfam" id="PF14240">
    <property type="entry name" value="YHYH"/>
    <property type="match status" value="1"/>
</dbReference>
<dbReference type="EMBL" id="CCKQ01005116">
    <property type="protein sequence ID" value="CDW76269.1"/>
    <property type="molecule type" value="Genomic_DNA"/>
</dbReference>
<protein>
    <recommendedName>
        <fullName evidence="3">YHYH domain-containing protein</fullName>
    </recommendedName>
</protein>
<dbReference type="OrthoDB" id="10034317at2759"/>
<feature type="chain" id="PRO_5001729235" description="YHYH domain-containing protein" evidence="2">
    <location>
        <begin position="25"/>
        <end position="375"/>
    </location>
</feature>